<keyword evidence="3" id="KW-1185">Reference proteome</keyword>
<dbReference type="RefSeq" id="WP_204816253.1">
    <property type="nucleotide sequence ID" value="NZ_JANHOF010000001.1"/>
</dbReference>
<protein>
    <submittedName>
        <fullName evidence="2">Uncharacterized protein</fullName>
    </submittedName>
</protein>
<evidence type="ECO:0000313" key="2">
    <source>
        <dbReference type="EMBL" id="MFC0395120.1"/>
    </source>
</evidence>
<gene>
    <name evidence="2" type="ORF">ACFFJ8_27610</name>
</gene>
<sequence>MKIRVLPTIITAVISAALLIGGWYTYRNFAAVKPLEQIVQSVPGVDTAKPVIGRDAVTMELTLNKDANIRNIYDQIAREGESVIGSRELRLNIQGEQSDSTLNDVWASVLFDVAQAMETRKYTEIPAAMKQIETQYKGVQAASEMDEVNVYITLKDGASTKYIVLPRTPDKLGVWPNA</sequence>
<name>A0ABV6JGS0_9BACL</name>
<keyword evidence="1" id="KW-0472">Membrane</keyword>
<dbReference type="Proteomes" id="UP001589818">
    <property type="component" value="Unassembled WGS sequence"/>
</dbReference>
<keyword evidence="1" id="KW-1133">Transmembrane helix</keyword>
<reference evidence="2 3" key="1">
    <citation type="submission" date="2024-09" db="EMBL/GenBank/DDBJ databases">
        <authorList>
            <person name="Sun Q."/>
            <person name="Mori K."/>
        </authorList>
    </citation>
    <scope>NUCLEOTIDE SEQUENCE [LARGE SCALE GENOMIC DNA]</scope>
    <source>
        <strain evidence="2 3">CCM 4839</strain>
    </source>
</reference>
<accession>A0ABV6JGS0</accession>
<feature type="transmembrane region" description="Helical" evidence="1">
    <location>
        <begin position="6"/>
        <end position="26"/>
    </location>
</feature>
<evidence type="ECO:0000313" key="3">
    <source>
        <dbReference type="Proteomes" id="UP001589818"/>
    </source>
</evidence>
<organism evidence="2 3">
    <name type="scientific">Paenibacillus mendelii</name>
    <dbReference type="NCBI Taxonomy" id="206163"/>
    <lineage>
        <taxon>Bacteria</taxon>
        <taxon>Bacillati</taxon>
        <taxon>Bacillota</taxon>
        <taxon>Bacilli</taxon>
        <taxon>Bacillales</taxon>
        <taxon>Paenibacillaceae</taxon>
        <taxon>Paenibacillus</taxon>
    </lineage>
</organism>
<evidence type="ECO:0000256" key="1">
    <source>
        <dbReference type="SAM" id="Phobius"/>
    </source>
</evidence>
<dbReference type="EMBL" id="JBHLVF010000041">
    <property type="protein sequence ID" value="MFC0395120.1"/>
    <property type="molecule type" value="Genomic_DNA"/>
</dbReference>
<comment type="caution">
    <text evidence="2">The sequence shown here is derived from an EMBL/GenBank/DDBJ whole genome shotgun (WGS) entry which is preliminary data.</text>
</comment>
<keyword evidence="1" id="KW-0812">Transmembrane</keyword>
<proteinExistence type="predicted"/>